<dbReference type="SMART" id="SM00066">
    <property type="entry name" value="GAL4"/>
    <property type="match status" value="1"/>
</dbReference>
<dbReference type="InterPro" id="IPR001138">
    <property type="entry name" value="Zn2Cys6_DnaBD"/>
</dbReference>
<feature type="domain" description="Zn(2)-C6 fungal-type" evidence="4">
    <location>
        <begin position="86"/>
        <end position="115"/>
    </location>
</feature>
<feature type="compositionally biased region" description="Low complexity" evidence="3">
    <location>
        <begin position="206"/>
        <end position="240"/>
    </location>
</feature>
<feature type="compositionally biased region" description="Low complexity" evidence="3">
    <location>
        <begin position="267"/>
        <end position="278"/>
    </location>
</feature>
<dbReference type="SUPFAM" id="SSF57701">
    <property type="entry name" value="Zn2/Cys6 DNA-binding domain"/>
    <property type="match status" value="1"/>
</dbReference>
<dbReference type="AlphaFoldDB" id="A0A1X2GMK2"/>
<feature type="compositionally biased region" description="Low complexity" evidence="3">
    <location>
        <begin position="143"/>
        <end position="152"/>
    </location>
</feature>
<feature type="region of interest" description="Disordered" evidence="3">
    <location>
        <begin position="15"/>
        <end position="46"/>
    </location>
</feature>
<dbReference type="Proteomes" id="UP000242146">
    <property type="component" value="Unassembled WGS sequence"/>
</dbReference>
<dbReference type="PANTHER" id="PTHR47659">
    <property type="entry name" value="ZN(II)2CYS6 TRANSCRIPTION FACTOR (EUROFUNG)-RELATED"/>
    <property type="match status" value="1"/>
</dbReference>
<dbReference type="PANTHER" id="PTHR47659:SF7">
    <property type="entry name" value="FUNGAL TRANSCRIPTIONAL REGULATORY PROTEIN, N-TERMINAL DOMAIN-CONTAINING PROTEIN"/>
    <property type="match status" value="1"/>
</dbReference>
<protein>
    <recommendedName>
        <fullName evidence="4">Zn(2)-C6 fungal-type domain-containing protein</fullName>
    </recommendedName>
</protein>
<evidence type="ECO:0000256" key="2">
    <source>
        <dbReference type="ARBA" id="ARBA00023242"/>
    </source>
</evidence>
<dbReference type="PROSITE" id="PS50048">
    <property type="entry name" value="ZN2_CY6_FUNGAL_2"/>
    <property type="match status" value="1"/>
</dbReference>
<proteinExistence type="predicted"/>
<dbReference type="CDD" id="cd00067">
    <property type="entry name" value="GAL4"/>
    <property type="match status" value="1"/>
</dbReference>
<feature type="region of interest" description="Disordered" evidence="3">
    <location>
        <begin position="201"/>
        <end position="284"/>
    </location>
</feature>
<dbReference type="GO" id="GO:0008270">
    <property type="term" value="F:zinc ion binding"/>
    <property type="evidence" value="ECO:0007669"/>
    <property type="project" value="InterPro"/>
</dbReference>
<keyword evidence="2" id="KW-0539">Nucleus</keyword>
<dbReference type="GO" id="GO:0000981">
    <property type="term" value="F:DNA-binding transcription factor activity, RNA polymerase II-specific"/>
    <property type="evidence" value="ECO:0007669"/>
    <property type="project" value="InterPro"/>
</dbReference>
<dbReference type="OrthoDB" id="5575144at2759"/>
<evidence type="ECO:0000259" key="4">
    <source>
        <dbReference type="PROSITE" id="PS50048"/>
    </source>
</evidence>
<keyword evidence="1" id="KW-0479">Metal-binding</keyword>
<feature type="compositionally biased region" description="Polar residues" evidence="3">
    <location>
        <begin position="241"/>
        <end position="266"/>
    </location>
</feature>
<evidence type="ECO:0000256" key="3">
    <source>
        <dbReference type="SAM" id="MobiDB-lite"/>
    </source>
</evidence>
<feature type="compositionally biased region" description="Basic residues" evidence="3">
    <location>
        <begin position="121"/>
        <end position="136"/>
    </location>
</feature>
<dbReference type="Gene3D" id="4.10.240.10">
    <property type="entry name" value="Zn(2)-C6 fungal-type DNA-binding domain"/>
    <property type="match status" value="1"/>
</dbReference>
<name>A0A1X2GMK2_9FUNG</name>
<reference evidence="5 6" key="1">
    <citation type="submission" date="2016-07" db="EMBL/GenBank/DDBJ databases">
        <title>Pervasive Adenine N6-methylation of Active Genes in Fungi.</title>
        <authorList>
            <consortium name="DOE Joint Genome Institute"/>
            <person name="Mondo S.J."/>
            <person name="Dannebaum R.O."/>
            <person name="Kuo R.C."/>
            <person name="Labutti K."/>
            <person name="Haridas S."/>
            <person name="Kuo A."/>
            <person name="Salamov A."/>
            <person name="Ahrendt S.R."/>
            <person name="Lipzen A."/>
            <person name="Sullivan W."/>
            <person name="Andreopoulos W.B."/>
            <person name="Clum A."/>
            <person name="Lindquist E."/>
            <person name="Daum C."/>
            <person name="Ramamoorthy G.K."/>
            <person name="Gryganskyi A."/>
            <person name="Culley D."/>
            <person name="Magnuson J.K."/>
            <person name="James T.Y."/>
            <person name="O'Malley M.A."/>
            <person name="Stajich J.E."/>
            <person name="Spatafora J.W."/>
            <person name="Visel A."/>
            <person name="Grigoriev I.V."/>
        </authorList>
    </citation>
    <scope>NUCLEOTIDE SEQUENCE [LARGE SCALE GENOMIC DNA]</scope>
    <source>
        <strain evidence="5 6">NRRL 3301</strain>
    </source>
</reference>
<evidence type="ECO:0000313" key="6">
    <source>
        <dbReference type="Proteomes" id="UP000242146"/>
    </source>
</evidence>
<dbReference type="STRING" id="101127.A0A1X2GMK2"/>
<organism evidence="5 6">
    <name type="scientific">Hesseltinella vesiculosa</name>
    <dbReference type="NCBI Taxonomy" id="101127"/>
    <lineage>
        <taxon>Eukaryota</taxon>
        <taxon>Fungi</taxon>
        <taxon>Fungi incertae sedis</taxon>
        <taxon>Mucoromycota</taxon>
        <taxon>Mucoromycotina</taxon>
        <taxon>Mucoromycetes</taxon>
        <taxon>Mucorales</taxon>
        <taxon>Cunninghamellaceae</taxon>
        <taxon>Hesseltinella</taxon>
    </lineage>
</organism>
<keyword evidence="6" id="KW-1185">Reference proteome</keyword>
<sequence>MQPYIPAYGYYAANPQQSQQQGQQGAPQQGQPHPQHGTMPPTMPDPQAYAQYYAMYPPQAMYPIDYSKYPHQPMMVKPKRKQVKNACVNCQKACKKCDEGRPCQRCIKYGLSDSCQDSVRKERKKGIKRGPYKRRNQQGSSSATDPAAVTPGPAGGPVRGDGHTQFSQAYPTSYENFPSGTPSGYAPYPYVHAQQAYYPGMPYPPSAQSSHPDQPQQAAAPGASTPPTSAALPAAITSAPVTSSPLASQTSTPTMAHLTPTNTTGASTPQPISTPSPQLKTDQQ</sequence>
<accession>A0A1X2GMK2</accession>
<dbReference type="InterPro" id="IPR036864">
    <property type="entry name" value="Zn2-C6_fun-type_DNA-bd_sf"/>
</dbReference>
<dbReference type="InterPro" id="IPR050335">
    <property type="entry name" value="ERT1_acuK_gluconeogen_tf"/>
</dbReference>
<evidence type="ECO:0000313" key="5">
    <source>
        <dbReference type="EMBL" id="ORX57404.1"/>
    </source>
</evidence>
<comment type="caution">
    <text evidence="5">The sequence shown here is derived from an EMBL/GenBank/DDBJ whole genome shotgun (WGS) entry which is preliminary data.</text>
</comment>
<dbReference type="EMBL" id="MCGT01000008">
    <property type="protein sequence ID" value="ORX57404.1"/>
    <property type="molecule type" value="Genomic_DNA"/>
</dbReference>
<evidence type="ECO:0000256" key="1">
    <source>
        <dbReference type="ARBA" id="ARBA00022723"/>
    </source>
</evidence>
<gene>
    <name evidence="5" type="ORF">DM01DRAFT_1401702</name>
</gene>
<feature type="region of interest" description="Disordered" evidence="3">
    <location>
        <begin position="117"/>
        <end position="175"/>
    </location>
</feature>
<feature type="compositionally biased region" description="Polar residues" evidence="3">
    <location>
        <begin position="164"/>
        <end position="175"/>
    </location>
</feature>